<feature type="transmembrane region" description="Helical" evidence="1">
    <location>
        <begin position="111"/>
        <end position="130"/>
    </location>
</feature>
<accession>A0A1V9YKG7</accession>
<evidence type="ECO:0008006" key="4">
    <source>
        <dbReference type="Google" id="ProtNLM"/>
    </source>
</evidence>
<sequence length="444" mass="48789">MAKRPTSVATGATKPQEEASVFWILASWTHLCNWVLDVYGHSIVVKALAGVSLVVLYLYVQGTAVVDLSGYDAVVVDHVIAGIGLSFPIGYLILLNMCYSEVDDSVGSALLLLRVTSCCIMGAALTIFLAEYFTRRILIALVLFGYGAWGLCYAWTVPLWRWYMYDMCERGLIAHLPEGLQTLLLRTTLLEWLTDTSFFESMQKYLPFLMPLSAPEQQRVVRSLPSESQAMLVKPGLINLLPDVVQDALLPSDKQAVSTEPATRALAAPRPRLPIVPQTTPTYSFGFEFQNDSSPAKEDSTILSDLINSRVLATVQQVASLPSPAVVNRTAAISSCLFVFQLTRSAAARAQFFVLCRVALLSVLGTIACASISVRCLQLLSAMPQTSQRYLQYARQLLLQHPSLLRLRNTPADDDAKKFSRWSTVSKAAVAAAAIGYGLRKLQR</sequence>
<keyword evidence="1" id="KW-1133">Transmembrane helix</keyword>
<protein>
    <recommendedName>
        <fullName evidence="4">Transmembrane protein</fullName>
    </recommendedName>
</protein>
<dbReference type="EMBL" id="JNBR01001524">
    <property type="protein sequence ID" value="OQR86188.1"/>
    <property type="molecule type" value="Genomic_DNA"/>
</dbReference>
<feature type="transmembrane region" description="Helical" evidence="1">
    <location>
        <begin position="352"/>
        <end position="374"/>
    </location>
</feature>
<dbReference type="AlphaFoldDB" id="A0A1V9YKG7"/>
<dbReference type="OrthoDB" id="76271at2759"/>
<comment type="caution">
    <text evidence="2">The sequence shown here is derived from an EMBL/GenBank/DDBJ whole genome shotgun (WGS) entry which is preliminary data.</text>
</comment>
<name>A0A1V9YKG7_ACHHY</name>
<feature type="transmembrane region" description="Helical" evidence="1">
    <location>
        <begin position="80"/>
        <end position="99"/>
    </location>
</feature>
<gene>
    <name evidence="2" type="ORF">ACHHYP_10835</name>
</gene>
<keyword evidence="3" id="KW-1185">Reference proteome</keyword>
<proteinExistence type="predicted"/>
<organism evidence="2 3">
    <name type="scientific">Achlya hypogyna</name>
    <name type="common">Oomycete</name>
    <name type="synonym">Protoachlya hypogyna</name>
    <dbReference type="NCBI Taxonomy" id="1202772"/>
    <lineage>
        <taxon>Eukaryota</taxon>
        <taxon>Sar</taxon>
        <taxon>Stramenopiles</taxon>
        <taxon>Oomycota</taxon>
        <taxon>Saprolegniomycetes</taxon>
        <taxon>Saprolegniales</taxon>
        <taxon>Achlyaceae</taxon>
        <taxon>Achlya</taxon>
    </lineage>
</organism>
<evidence type="ECO:0000256" key="1">
    <source>
        <dbReference type="SAM" id="Phobius"/>
    </source>
</evidence>
<dbReference type="Proteomes" id="UP000243579">
    <property type="component" value="Unassembled WGS sequence"/>
</dbReference>
<evidence type="ECO:0000313" key="2">
    <source>
        <dbReference type="EMBL" id="OQR86188.1"/>
    </source>
</evidence>
<keyword evidence="1" id="KW-0812">Transmembrane</keyword>
<feature type="transmembrane region" description="Helical" evidence="1">
    <location>
        <begin position="43"/>
        <end position="60"/>
    </location>
</feature>
<keyword evidence="1" id="KW-0472">Membrane</keyword>
<evidence type="ECO:0000313" key="3">
    <source>
        <dbReference type="Proteomes" id="UP000243579"/>
    </source>
</evidence>
<reference evidence="2 3" key="1">
    <citation type="journal article" date="2014" name="Genome Biol. Evol.">
        <title>The secreted proteins of Achlya hypogyna and Thraustotheca clavata identify the ancestral oomycete secretome and reveal gene acquisitions by horizontal gene transfer.</title>
        <authorList>
            <person name="Misner I."/>
            <person name="Blouin N."/>
            <person name="Leonard G."/>
            <person name="Richards T.A."/>
            <person name="Lane C.E."/>
        </authorList>
    </citation>
    <scope>NUCLEOTIDE SEQUENCE [LARGE SCALE GENOMIC DNA]</scope>
    <source>
        <strain evidence="2 3">ATCC 48635</strain>
    </source>
</reference>
<feature type="transmembrane region" description="Helical" evidence="1">
    <location>
        <begin position="136"/>
        <end position="160"/>
    </location>
</feature>